<reference evidence="1" key="1">
    <citation type="submission" date="2022-12" db="EMBL/GenBank/DDBJ databases">
        <title>Genome assemblies of Blomia tropicalis.</title>
        <authorList>
            <person name="Cui Y."/>
        </authorList>
    </citation>
    <scope>NUCLEOTIDE SEQUENCE</scope>
    <source>
        <tissue evidence="1">Adult mites</tissue>
    </source>
</reference>
<sequence length="59" mass="6554">MAFELTFTSLIDSIIYHRRHMDDIGFWHQAIGGEDGIGDANADEKSSMCKQIGLLLVVS</sequence>
<dbReference type="EMBL" id="JAPWDV010000001">
    <property type="protein sequence ID" value="KAJ6221696.1"/>
    <property type="molecule type" value="Genomic_DNA"/>
</dbReference>
<name>A0A9Q0RQA1_BLOTA</name>
<comment type="caution">
    <text evidence="1">The sequence shown here is derived from an EMBL/GenBank/DDBJ whole genome shotgun (WGS) entry which is preliminary data.</text>
</comment>
<proteinExistence type="predicted"/>
<keyword evidence="2" id="KW-1185">Reference proteome</keyword>
<evidence type="ECO:0000313" key="2">
    <source>
        <dbReference type="Proteomes" id="UP001142055"/>
    </source>
</evidence>
<evidence type="ECO:0000313" key="1">
    <source>
        <dbReference type="EMBL" id="KAJ6221696.1"/>
    </source>
</evidence>
<protein>
    <submittedName>
        <fullName evidence="1">Uncharacterized protein</fullName>
    </submittedName>
</protein>
<accession>A0A9Q0RQA1</accession>
<dbReference type="AlphaFoldDB" id="A0A9Q0RQA1"/>
<organism evidence="1 2">
    <name type="scientific">Blomia tropicalis</name>
    <name type="common">Mite</name>
    <dbReference type="NCBI Taxonomy" id="40697"/>
    <lineage>
        <taxon>Eukaryota</taxon>
        <taxon>Metazoa</taxon>
        <taxon>Ecdysozoa</taxon>
        <taxon>Arthropoda</taxon>
        <taxon>Chelicerata</taxon>
        <taxon>Arachnida</taxon>
        <taxon>Acari</taxon>
        <taxon>Acariformes</taxon>
        <taxon>Sarcoptiformes</taxon>
        <taxon>Astigmata</taxon>
        <taxon>Glycyphagoidea</taxon>
        <taxon>Echimyopodidae</taxon>
        <taxon>Blomia</taxon>
    </lineage>
</organism>
<dbReference type="Proteomes" id="UP001142055">
    <property type="component" value="Chromosome 1"/>
</dbReference>
<gene>
    <name evidence="1" type="ORF">RDWZM_000241</name>
</gene>